<dbReference type="InterPro" id="IPR058625">
    <property type="entry name" value="MdtA-like_BSH"/>
</dbReference>
<keyword evidence="2 3" id="KW-0175">Coiled coil</keyword>
<dbReference type="Pfam" id="PF25917">
    <property type="entry name" value="BSH_RND"/>
    <property type="match status" value="1"/>
</dbReference>
<evidence type="ECO:0000313" key="6">
    <source>
        <dbReference type="EMBL" id="PWW83100.1"/>
    </source>
</evidence>
<evidence type="ECO:0000259" key="5">
    <source>
        <dbReference type="Pfam" id="PF25917"/>
    </source>
</evidence>
<evidence type="ECO:0000256" key="1">
    <source>
        <dbReference type="ARBA" id="ARBA00004196"/>
    </source>
</evidence>
<dbReference type="Gene3D" id="1.10.287.470">
    <property type="entry name" value="Helix hairpin bin"/>
    <property type="match status" value="1"/>
</dbReference>
<feature type="coiled-coil region" evidence="3">
    <location>
        <begin position="180"/>
        <end position="231"/>
    </location>
</feature>
<keyword evidence="4" id="KW-1133">Transmembrane helix</keyword>
<dbReference type="PRINTS" id="PR01490">
    <property type="entry name" value="RTXTOXIND"/>
</dbReference>
<proteinExistence type="predicted"/>
<dbReference type="PANTHER" id="PTHR32347">
    <property type="entry name" value="EFFLUX SYSTEM COMPONENT YKNX-RELATED"/>
    <property type="match status" value="1"/>
</dbReference>
<keyword evidence="7" id="KW-1185">Reference proteome</keyword>
<dbReference type="Proteomes" id="UP000246278">
    <property type="component" value="Unassembled WGS sequence"/>
</dbReference>
<gene>
    <name evidence="6" type="ORF">CR164_00615</name>
</gene>
<evidence type="ECO:0000313" key="7">
    <source>
        <dbReference type="Proteomes" id="UP000246278"/>
    </source>
</evidence>
<organism evidence="6 7">
    <name type="scientific">Prosthecochloris marina</name>
    <dbReference type="NCBI Taxonomy" id="2017681"/>
    <lineage>
        <taxon>Bacteria</taxon>
        <taxon>Pseudomonadati</taxon>
        <taxon>Chlorobiota</taxon>
        <taxon>Chlorobiia</taxon>
        <taxon>Chlorobiales</taxon>
        <taxon>Chlorobiaceae</taxon>
        <taxon>Prosthecochloris</taxon>
    </lineage>
</organism>
<dbReference type="EMBL" id="PDNZ01000001">
    <property type="protein sequence ID" value="PWW83100.1"/>
    <property type="molecule type" value="Genomic_DNA"/>
</dbReference>
<accession>A0A317T9Q8</accession>
<sequence length="369" mass="41271">MRFNTTTTFKRYVLPGAIIIIVVSSLWLISKDSLPEGLIQVNGRLEGDRITVSTEYSGKIWKLDAKEGDLVEAGQIMARLDNERLQKQFSQAKDAFEVLQKQVRADEANLRIQKKEMPLTIGQAEAGVLQASAALEKAEAKEKKALRDAKRARELRPSGAVSEDYLEKVELLLDTAGRDAAIARASLNQAQAALTSAELEEERILAQQSRLEALYAERDKAQNAVEEIRCVLDKYIIRAPASGTVTAKLVSLGETLAQGSPLFDMVDLDQLYLKAYLPEPHLGKIRRGLEAHVFTDAFPDQPFIAEVDYIASRSQFTPKEVQTKEERVKQVFALKLYLNENPEHSLSPGMPADALIRWKEDVSWRLPVQ</sequence>
<evidence type="ECO:0000256" key="3">
    <source>
        <dbReference type="SAM" id="Coils"/>
    </source>
</evidence>
<keyword evidence="4" id="KW-0472">Membrane</keyword>
<dbReference type="GO" id="GO:0030313">
    <property type="term" value="C:cell envelope"/>
    <property type="evidence" value="ECO:0007669"/>
    <property type="project" value="UniProtKB-SubCell"/>
</dbReference>
<name>A0A317T9Q8_9CHLB</name>
<protein>
    <submittedName>
        <fullName evidence="6">Secretion protein HlyD</fullName>
    </submittedName>
</protein>
<evidence type="ECO:0000256" key="4">
    <source>
        <dbReference type="SAM" id="Phobius"/>
    </source>
</evidence>
<comment type="subcellular location">
    <subcellularLocation>
        <location evidence="1">Cell envelope</location>
    </subcellularLocation>
</comment>
<dbReference type="SUPFAM" id="SSF111369">
    <property type="entry name" value="HlyD-like secretion proteins"/>
    <property type="match status" value="2"/>
</dbReference>
<feature type="transmembrane region" description="Helical" evidence="4">
    <location>
        <begin position="12"/>
        <end position="30"/>
    </location>
</feature>
<feature type="coiled-coil region" evidence="3">
    <location>
        <begin position="128"/>
        <end position="155"/>
    </location>
</feature>
<dbReference type="RefSeq" id="WP_110021981.1">
    <property type="nucleotide sequence ID" value="NZ_PDNZ01000001.1"/>
</dbReference>
<comment type="caution">
    <text evidence="6">The sequence shown here is derived from an EMBL/GenBank/DDBJ whole genome shotgun (WGS) entry which is preliminary data.</text>
</comment>
<dbReference type="AlphaFoldDB" id="A0A317T9Q8"/>
<dbReference type="Gene3D" id="2.40.50.100">
    <property type="match status" value="1"/>
</dbReference>
<evidence type="ECO:0000256" key="2">
    <source>
        <dbReference type="ARBA" id="ARBA00023054"/>
    </source>
</evidence>
<dbReference type="InterPro" id="IPR050465">
    <property type="entry name" value="UPF0194_transport"/>
</dbReference>
<reference evidence="7" key="1">
    <citation type="submission" date="2017-10" db="EMBL/GenBank/DDBJ databases">
        <authorList>
            <person name="Gaisin V.A."/>
            <person name="Rysina M.S."/>
            <person name="Grouzdev D.S."/>
        </authorList>
    </citation>
    <scope>NUCLEOTIDE SEQUENCE [LARGE SCALE GENOMIC DNA]</scope>
    <source>
        <strain evidence="7">V1</strain>
    </source>
</reference>
<feature type="domain" description="Multidrug resistance protein MdtA-like barrel-sandwich hybrid" evidence="5">
    <location>
        <begin position="50"/>
        <end position="264"/>
    </location>
</feature>
<keyword evidence="4" id="KW-0812">Transmembrane</keyword>
<dbReference type="PANTHER" id="PTHR32347:SF23">
    <property type="entry name" value="BLL5650 PROTEIN"/>
    <property type="match status" value="1"/>
</dbReference>
<dbReference type="Gene3D" id="2.40.30.170">
    <property type="match status" value="1"/>
</dbReference>
<dbReference type="OrthoDB" id="9778236at2"/>